<sequence>MESLSQVSNSQILLMGQNEAGIRFGSQPLLANIEGGLSNPNSRPFVLDRTDAIPHPLLLGVLPETINGLLPQNQLGMNADYANSQQVETPNNLPILHGAAGPSEPFTPQFGFMQGATGSFQISPENCWESWSSDSSYGSPPPGCSISSLLDTPSGDPSDRGSTGSKREGERI</sequence>
<organism evidence="2 3">
    <name type="scientific">Riccia fluitans</name>
    <dbReference type="NCBI Taxonomy" id="41844"/>
    <lineage>
        <taxon>Eukaryota</taxon>
        <taxon>Viridiplantae</taxon>
        <taxon>Streptophyta</taxon>
        <taxon>Embryophyta</taxon>
        <taxon>Marchantiophyta</taxon>
        <taxon>Marchantiopsida</taxon>
        <taxon>Marchantiidae</taxon>
        <taxon>Marchantiales</taxon>
        <taxon>Ricciaceae</taxon>
        <taxon>Riccia</taxon>
    </lineage>
</organism>
<evidence type="ECO:0000313" key="2">
    <source>
        <dbReference type="EMBL" id="KAL2622668.1"/>
    </source>
</evidence>
<evidence type="ECO:0000313" key="3">
    <source>
        <dbReference type="Proteomes" id="UP001605036"/>
    </source>
</evidence>
<proteinExistence type="predicted"/>
<gene>
    <name evidence="2" type="ORF">R1flu_002873</name>
</gene>
<accession>A0ABD1Y7K6</accession>
<evidence type="ECO:0000256" key="1">
    <source>
        <dbReference type="SAM" id="MobiDB-lite"/>
    </source>
</evidence>
<comment type="caution">
    <text evidence="2">The sequence shown here is derived from an EMBL/GenBank/DDBJ whole genome shotgun (WGS) entry which is preliminary data.</text>
</comment>
<name>A0ABD1Y7K6_9MARC</name>
<dbReference type="Proteomes" id="UP001605036">
    <property type="component" value="Unassembled WGS sequence"/>
</dbReference>
<feature type="compositionally biased region" description="Low complexity" evidence="1">
    <location>
        <begin position="131"/>
        <end position="148"/>
    </location>
</feature>
<protein>
    <submittedName>
        <fullName evidence="2">Uncharacterized protein</fullName>
    </submittedName>
</protein>
<keyword evidence="3" id="KW-1185">Reference proteome</keyword>
<feature type="region of interest" description="Disordered" evidence="1">
    <location>
        <begin position="131"/>
        <end position="172"/>
    </location>
</feature>
<reference evidence="2 3" key="1">
    <citation type="submission" date="2024-09" db="EMBL/GenBank/DDBJ databases">
        <title>Chromosome-scale assembly of Riccia fluitans.</title>
        <authorList>
            <person name="Paukszto L."/>
            <person name="Sawicki J."/>
            <person name="Karawczyk K."/>
            <person name="Piernik-Szablinska J."/>
            <person name="Szczecinska M."/>
            <person name="Mazdziarz M."/>
        </authorList>
    </citation>
    <scope>NUCLEOTIDE SEQUENCE [LARGE SCALE GENOMIC DNA]</scope>
    <source>
        <strain evidence="2">Rf_01</strain>
        <tissue evidence="2">Aerial parts of the thallus</tissue>
    </source>
</reference>
<dbReference type="AlphaFoldDB" id="A0ABD1Y7K6"/>
<dbReference type="EMBL" id="JBHFFA010000006">
    <property type="protein sequence ID" value="KAL2622668.1"/>
    <property type="molecule type" value="Genomic_DNA"/>
</dbReference>